<dbReference type="Pfam" id="PF13579">
    <property type="entry name" value="Glyco_trans_4_4"/>
    <property type="match status" value="1"/>
</dbReference>
<evidence type="ECO:0000313" key="2">
    <source>
        <dbReference type="EMBL" id="MEF3365775.1"/>
    </source>
</evidence>
<reference evidence="2 3" key="1">
    <citation type="submission" date="2024-02" db="EMBL/GenBank/DDBJ databases">
        <authorList>
            <person name="Grouzdev D."/>
        </authorList>
    </citation>
    <scope>NUCLEOTIDE SEQUENCE [LARGE SCALE GENOMIC DNA]</scope>
    <source>
        <strain evidence="2 3">9N</strain>
    </source>
</reference>
<evidence type="ECO:0000259" key="1">
    <source>
        <dbReference type="Pfam" id="PF13579"/>
    </source>
</evidence>
<dbReference type="SUPFAM" id="SSF53756">
    <property type="entry name" value="UDP-Glycosyltransferase/glycogen phosphorylase"/>
    <property type="match status" value="1"/>
</dbReference>
<dbReference type="RefSeq" id="WP_332080708.1">
    <property type="nucleotide sequence ID" value="NZ_JAZHYN010000008.1"/>
</dbReference>
<dbReference type="Proteomes" id="UP001350748">
    <property type="component" value="Unassembled WGS sequence"/>
</dbReference>
<dbReference type="InterPro" id="IPR028098">
    <property type="entry name" value="Glyco_trans_4-like_N"/>
</dbReference>
<dbReference type="GO" id="GO:0016757">
    <property type="term" value="F:glycosyltransferase activity"/>
    <property type="evidence" value="ECO:0007669"/>
    <property type="project" value="UniProtKB-KW"/>
</dbReference>
<keyword evidence="2" id="KW-0328">Glycosyltransferase</keyword>
<keyword evidence="2" id="KW-0808">Transferase</keyword>
<protein>
    <submittedName>
        <fullName evidence="2">Glycosyltransferase</fullName>
        <ecNumber evidence="2">2.4.-.-</ecNumber>
    </submittedName>
</protein>
<dbReference type="EMBL" id="JAZHYN010000008">
    <property type="protein sequence ID" value="MEF3365775.1"/>
    <property type="molecule type" value="Genomic_DNA"/>
</dbReference>
<sequence length="414" mass="44853">MSETPLAGRRVALLHPAWHSCGTYRVVLGQIAAYRALGADVSPIAISLDPGFFPGRGWIWKSFIEATPELDDSPRYYGGAPFRAMFAPRFLRDTLWPYLHGDQAVIRLGMAKRAMLSPGVEDAAYDLVHCNHFFLMPVARRLARGQGGAIAPILLDTHDLQARQFALMNERMPWLAPRATYEAMLAQEIEAMRGADLLLHLNAQEAEDFSALLPEKSHRLLYPAVPEAPTGPGGPDIVLVASNNSGNVESVVWFLREVAPKAPGVAVKIVGNVDAGVRARAPDVYAAYKGWFLGRVEDPGAIYAGARLALLPTISGAGLSIKSVEALSSGLPLVATRQALRGMDEEAFRLADLALADSPDEFARALTEAAARAPLDEAARRASAARRYYESHFSLYAYERSLGALASPLIARAK</sequence>
<dbReference type="EC" id="2.4.-.-" evidence="2"/>
<evidence type="ECO:0000313" key="3">
    <source>
        <dbReference type="Proteomes" id="UP001350748"/>
    </source>
</evidence>
<name>A0ABU7XEH2_9HYPH</name>
<proteinExistence type="predicted"/>
<feature type="domain" description="Glycosyltransferase subfamily 4-like N-terminal" evidence="1">
    <location>
        <begin position="23"/>
        <end position="215"/>
    </location>
</feature>
<organism evidence="2 3">
    <name type="scientific">Methylocystis borbori</name>
    <dbReference type="NCBI Taxonomy" id="3118750"/>
    <lineage>
        <taxon>Bacteria</taxon>
        <taxon>Pseudomonadati</taxon>
        <taxon>Pseudomonadota</taxon>
        <taxon>Alphaproteobacteria</taxon>
        <taxon>Hyphomicrobiales</taxon>
        <taxon>Methylocystaceae</taxon>
        <taxon>Methylocystis</taxon>
    </lineage>
</organism>
<comment type="caution">
    <text evidence="2">The sequence shown here is derived from an EMBL/GenBank/DDBJ whole genome shotgun (WGS) entry which is preliminary data.</text>
</comment>
<accession>A0ABU7XEH2</accession>
<gene>
    <name evidence="2" type="ORF">V3H18_04425</name>
</gene>
<dbReference type="Gene3D" id="3.40.50.2000">
    <property type="entry name" value="Glycogen Phosphorylase B"/>
    <property type="match status" value="2"/>
</dbReference>
<keyword evidence="3" id="KW-1185">Reference proteome</keyword>
<dbReference type="Pfam" id="PF13692">
    <property type="entry name" value="Glyco_trans_1_4"/>
    <property type="match status" value="1"/>
</dbReference>